<name>A0A8E5MGS4_USTVR</name>
<gene>
    <name evidence="2" type="ORF">UV8b_04059</name>
</gene>
<evidence type="ECO:0000256" key="1">
    <source>
        <dbReference type="SAM" id="MobiDB-lite"/>
    </source>
</evidence>
<feature type="region of interest" description="Disordered" evidence="1">
    <location>
        <begin position="93"/>
        <end position="123"/>
    </location>
</feature>
<accession>A0A8E5MGS4</accession>
<dbReference type="RefSeq" id="XP_042997491.1">
    <property type="nucleotide sequence ID" value="XM_043141557.1"/>
</dbReference>
<evidence type="ECO:0000313" key="2">
    <source>
        <dbReference type="EMBL" id="QUC19818.1"/>
    </source>
</evidence>
<feature type="compositionally biased region" description="Basic and acidic residues" evidence="1">
    <location>
        <begin position="107"/>
        <end position="122"/>
    </location>
</feature>
<organism evidence="2 3">
    <name type="scientific">Ustilaginoidea virens</name>
    <name type="common">Rice false smut fungus</name>
    <name type="synonym">Villosiclava virens</name>
    <dbReference type="NCBI Taxonomy" id="1159556"/>
    <lineage>
        <taxon>Eukaryota</taxon>
        <taxon>Fungi</taxon>
        <taxon>Dikarya</taxon>
        <taxon>Ascomycota</taxon>
        <taxon>Pezizomycotina</taxon>
        <taxon>Sordariomycetes</taxon>
        <taxon>Hypocreomycetidae</taxon>
        <taxon>Hypocreales</taxon>
        <taxon>Clavicipitaceae</taxon>
        <taxon>Ustilaginoidea</taxon>
    </lineage>
</organism>
<dbReference type="Proteomes" id="UP000027002">
    <property type="component" value="Chromosome 3"/>
</dbReference>
<protein>
    <submittedName>
        <fullName evidence="2">Uncharacterized protein</fullName>
    </submittedName>
</protein>
<evidence type="ECO:0000313" key="3">
    <source>
        <dbReference type="Proteomes" id="UP000027002"/>
    </source>
</evidence>
<reference evidence="2" key="1">
    <citation type="submission" date="2020-03" db="EMBL/GenBank/DDBJ databases">
        <title>A mixture of massive structural variations and highly conserved coding sequences in Ustilaginoidea virens genome.</title>
        <authorList>
            <person name="Zhang K."/>
            <person name="Zhao Z."/>
            <person name="Zhang Z."/>
            <person name="Li Y."/>
            <person name="Hsiang T."/>
            <person name="Sun W."/>
        </authorList>
    </citation>
    <scope>NUCLEOTIDE SEQUENCE</scope>
    <source>
        <strain evidence="2">UV-8b</strain>
    </source>
</reference>
<proteinExistence type="predicted"/>
<dbReference type="EMBL" id="CP072755">
    <property type="protein sequence ID" value="QUC19818.1"/>
    <property type="molecule type" value="Genomic_DNA"/>
</dbReference>
<keyword evidence="3" id="KW-1185">Reference proteome</keyword>
<dbReference type="AlphaFoldDB" id="A0A8E5MGS4"/>
<sequence length="181" mass="20097">MMTDWHQSCAPFRGYGAFVFACALRSVRKGVFILSCDTNSTVYRRHLPAPASSTQETFSVFPSRSACVKVVGGPSQIQVVVANPHVNGRLVNIGQRQQSPCRKSGQRKTENGGNRQRDDGMRQRHLRARVMLAEHRKPFSLHGPKGSKGEWPGLGRMEVKIHGGANGGSYELHTKDYSCRF</sequence>
<dbReference type="KEGG" id="uvi:66064837"/>
<dbReference type="GeneID" id="66064837"/>